<evidence type="ECO:0000313" key="3">
    <source>
        <dbReference type="Proteomes" id="UP000265520"/>
    </source>
</evidence>
<evidence type="ECO:0000256" key="1">
    <source>
        <dbReference type="SAM" id="MobiDB-lite"/>
    </source>
</evidence>
<proteinExistence type="predicted"/>
<dbReference type="Proteomes" id="UP000265520">
    <property type="component" value="Unassembled WGS sequence"/>
</dbReference>
<accession>A0A392PTW9</accession>
<dbReference type="AlphaFoldDB" id="A0A392PTW9"/>
<keyword evidence="3" id="KW-1185">Reference proteome</keyword>
<organism evidence="2 3">
    <name type="scientific">Trifolium medium</name>
    <dbReference type="NCBI Taxonomy" id="97028"/>
    <lineage>
        <taxon>Eukaryota</taxon>
        <taxon>Viridiplantae</taxon>
        <taxon>Streptophyta</taxon>
        <taxon>Embryophyta</taxon>
        <taxon>Tracheophyta</taxon>
        <taxon>Spermatophyta</taxon>
        <taxon>Magnoliopsida</taxon>
        <taxon>eudicotyledons</taxon>
        <taxon>Gunneridae</taxon>
        <taxon>Pentapetalae</taxon>
        <taxon>rosids</taxon>
        <taxon>fabids</taxon>
        <taxon>Fabales</taxon>
        <taxon>Fabaceae</taxon>
        <taxon>Papilionoideae</taxon>
        <taxon>50 kb inversion clade</taxon>
        <taxon>NPAAA clade</taxon>
        <taxon>Hologalegina</taxon>
        <taxon>IRL clade</taxon>
        <taxon>Trifolieae</taxon>
        <taxon>Trifolium</taxon>
    </lineage>
</organism>
<feature type="region of interest" description="Disordered" evidence="1">
    <location>
        <begin position="1"/>
        <end position="20"/>
    </location>
</feature>
<name>A0A392PTW9_9FABA</name>
<protein>
    <submittedName>
        <fullName evidence="2">Uncharacterized protein</fullName>
    </submittedName>
</protein>
<reference evidence="2 3" key="1">
    <citation type="journal article" date="2018" name="Front. Plant Sci.">
        <title>Red Clover (Trifolium pratense) and Zigzag Clover (T. medium) - A Picture of Genomic Similarities and Differences.</title>
        <authorList>
            <person name="Dluhosova J."/>
            <person name="Istvanek J."/>
            <person name="Nedelnik J."/>
            <person name="Repkova J."/>
        </authorList>
    </citation>
    <scope>NUCLEOTIDE SEQUENCE [LARGE SCALE GENOMIC DNA]</scope>
    <source>
        <strain evidence="3">cv. 10/8</strain>
        <tissue evidence="2">Leaf</tissue>
    </source>
</reference>
<comment type="caution">
    <text evidence="2">The sequence shown here is derived from an EMBL/GenBank/DDBJ whole genome shotgun (WGS) entry which is preliminary data.</text>
</comment>
<dbReference type="EMBL" id="LXQA010094181">
    <property type="protein sequence ID" value="MCI14890.1"/>
    <property type="molecule type" value="Genomic_DNA"/>
</dbReference>
<feature type="non-terminal residue" evidence="2">
    <location>
        <position position="20"/>
    </location>
</feature>
<sequence>MRSVDDVEVEGQKQVSALNR</sequence>
<evidence type="ECO:0000313" key="2">
    <source>
        <dbReference type="EMBL" id="MCI14890.1"/>
    </source>
</evidence>